<protein>
    <submittedName>
        <fullName evidence="2">SH3 domain-containing protein</fullName>
    </submittedName>
</protein>
<organism evidence="2 3">
    <name type="scientific">Candidatus Chloroploca mongolica</name>
    <dbReference type="NCBI Taxonomy" id="2528176"/>
    <lineage>
        <taxon>Bacteria</taxon>
        <taxon>Bacillati</taxon>
        <taxon>Chloroflexota</taxon>
        <taxon>Chloroflexia</taxon>
        <taxon>Chloroflexales</taxon>
        <taxon>Chloroflexineae</taxon>
        <taxon>Oscillochloridaceae</taxon>
        <taxon>Candidatus Chloroploca</taxon>
    </lineage>
</organism>
<feature type="domain" description="SH3b" evidence="1">
    <location>
        <begin position="82"/>
        <end position="128"/>
    </location>
</feature>
<evidence type="ECO:0000313" key="3">
    <source>
        <dbReference type="Proteomes" id="UP001193081"/>
    </source>
</evidence>
<accession>A0ABS4D9D8</accession>
<dbReference type="EMBL" id="SIJK02000014">
    <property type="protein sequence ID" value="MBP1466052.1"/>
    <property type="molecule type" value="Genomic_DNA"/>
</dbReference>
<dbReference type="Gene3D" id="2.30.30.40">
    <property type="entry name" value="SH3 Domains"/>
    <property type="match status" value="1"/>
</dbReference>
<name>A0ABS4D9D8_9CHLR</name>
<dbReference type="InterPro" id="IPR003646">
    <property type="entry name" value="SH3-like_bac-type"/>
</dbReference>
<evidence type="ECO:0000259" key="1">
    <source>
        <dbReference type="Pfam" id="PF08239"/>
    </source>
</evidence>
<gene>
    <name evidence="2" type="ORF">EYB53_010080</name>
</gene>
<proteinExistence type="predicted"/>
<dbReference type="RefSeq" id="WP_135478063.1">
    <property type="nucleotide sequence ID" value="NZ_SIJK02000014.1"/>
</dbReference>
<dbReference type="Proteomes" id="UP001193081">
    <property type="component" value="Unassembled WGS sequence"/>
</dbReference>
<dbReference type="PROSITE" id="PS51257">
    <property type="entry name" value="PROKAR_LIPOPROTEIN"/>
    <property type="match status" value="1"/>
</dbReference>
<dbReference type="Pfam" id="PF08239">
    <property type="entry name" value="SH3_3"/>
    <property type="match status" value="1"/>
</dbReference>
<comment type="caution">
    <text evidence="2">The sequence shown here is derived from an EMBL/GenBank/DDBJ whole genome shotgun (WGS) entry which is preliminary data.</text>
</comment>
<reference evidence="2 3" key="1">
    <citation type="submission" date="2021-03" db="EMBL/GenBank/DDBJ databases">
        <authorList>
            <person name="Grouzdev D.S."/>
        </authorList>
    </citation>
    <scope>NUCLEOTIDE SEQUENCE [LARGE SCALE GENOMIC DNA]</scope>
    <source>
        <strain evidence="2 3">M50-1</strain>
    </source>
</reference>
<evidence type="ECO:0000313" key="2">
    <source>
        <dbReference type="EMBL" id="MBP1466052.1"/>
    </source>
</evidence>
<keyword evidence="3" id="KW-1185">Reference proteome</keyword>
<sequence>MRLLFALRPGRLLGTFLLTGLLLFASSCGDLAAALPERPTPVPTLARLPSVTPVTPSPTPSVTPLPTLTPTPVPLRGTVAVTANVRSGPGTDFTPVGVFEAGAPLILVSRSGDWFEIIGPGELRGWMFLQVLEIDPTTAAAVPESDP</sequence>